<dbReference type="InterPro" id="IPR003781">
    <property type="entry name" value="CoA-bd"/>
</dbReference>
<protein>
    <recommendedName>
        <fullName evidence="1">CoA-binding domain-containing protein</fullName>
    </recommendedName>
</protein>
<dbReference type="AlphaFoldDB" id="A0A315ZAY9"/>
<evidence type="ECO:0000313" key="2">
    <source>
        <dbReference type="EMBL" id="PWJ42756.1"/>
    </source>
</evidence>
<accession>A0A315ZAY9</accession>
<keyword evidence="3" id="KW-1185">Reference proteome</keyword>
<proteinExistence type="predicted"/>
<dbReference type="Proteomes" id="UP000245535">
    <property type="component" value="Unassembled WGS sequence"/>
</dbReference>
<evidence type="ECO:0000259" key="1">
    <source>
        <dbReference type="Pfam" id="PF13380"/>
    </source>
</evidence>
<dbReference type="OrthoDB" id="708726at2"/>
<dbReference type="Gene3D" id="3.40.50.720">
    <property type="entry name" value="NAD(P)-binding Rossmann-like Domain"/>
    <property type="match status" value="1"/>
</dbReference>
<dbReference type="RefSeq" id="WP_109616881.1">
    <property type="nucleotide sequence ID" value="NZ_QGDO01000002.1"/>
</dbReference>
<comment type="caution">
    <text evidence="2">The sequence shown here is derived from an EMBL/GenBank/DDBJ whole genome shotgun (WGS) entry which is preliminary data.</text>
</comment>
<dbReference type="EMBL" id="QGDO01000002">
    <property type="protein sequence ID" value="PWJ42756.1"/>
    <property type="molecule type" value="Genomic_DNA"/>
</dbReference>
<dbReference type="SUPFAM" id="SSF51735">
    <property type="entry name" value="NAD(P)-binding Rossmann-fold domains"/>
    <property type="match status" value="1"/>
</dbReference>
<dbReference type="Pfam" id="PF13380">
    <property type="entry name" value="CoA_binding_2"/>
    <property type="match status" value="1"/>
</dbReference>
<reference evidence="2 3" key="1">
    <citation type="submission" date="2018-03" db="EMBL/GenBank/DDBJ databases">
        <title>Genomic Encyclopedia of Archaeal and Bacterial Type Strains, Phase II (KMG-II): from individual species to whole genera.</title>
        <authorList>
            <person name="Goeker M."/>
        </authorList>
    </citation>
    <scope>NUCLEOTIDE SEQUENCE [LARGE SCALE GENOMIC DNA]</scope>
    <source>
        <strain evidence="2 3">DSM 28229</strain>
    </source>
</reference>
<sequence length="118" mass="13283">MKTLILGATPNPKRYAYLAAHELTSHGHEIVPVGVKQGELVGQDIINDKRPQSDIDTITMYIGPKHQEEWYEYILDSKPKRIVFNPGTENPELMEMAEEKGIEVVEGCTLVMLSIGIY</sequence>
<gene>
    <name evidence="2" type="ORF">BC781_102301</name>
</gene>
<evidence type="ECO:0000313" key="3">
    <source>
        <dbReference type="Proteomes" id="UP000245535"/>
    </source>
</evidence>
<organism evidence="2 3">
    <name type="scientific">Sediminitomix flava</name>
    <dbReference type="NCBI Taxonomy" id="379075"/>
    <lineage>
        <taxon>Bacteria</taxon>
        <taxon>Pseudomonadati</taxon>
        <taxon>Bacteroidota</taxon>
        <taxon>Cytophagia</taxon>
        <taxon>Cytophagales</taxon>
        <taxon>Flammeovirgaceae</taxon>
        <taxon>Sediminitomix</taxon>
    </lineage>
</organism>
<dbReference type="InterPro" id="IPR036291">
    <property type="entry name" value="NAD(P)-bd_dom_sf"/>
</dbReference>
<feature type="domain" description="CoA-binding" evidence="1">
    <location>
        <begin position="3"/>
        <end position="113"/>
    </location>
</feature>
<name>A0A315ZAY9_SEDFL</name>